<gene>
    <name evidence="1" type="ORF">HSB1_39680</name>
</gene>
<comment type="caution">
    <text evidence="1">The sequence shown here is derived from an EMBL/GenBank/DDBJ whole genome shotgun (WGS) entry which is preliminary data.</text>
</comment>
<sequence>MKLLQRLRTNDITETEFVEWCSVQRRACYSRLDRLEGRTV</sequence>
<evidence type="ECO:0000313" key="2">
    <source>
        <dbReference type="Proteomes" id="UP000007813"/>
    </source>
</evidence>
<dbReference type="AlphaFoldDB" id="J3ETS1"/>
<name>J3ETS1_9EURY</name>
<dbReference type="EMBL" id="ALJD01000012">
    <property type="protein sequence ID" value="EJN57607.1"/>
    <property type="molecule type" value="Genomic_DNA"/>
</dbReference>
<evidence type="ECO:0000313" key="1">
    <source>
        <dbReference type="EMBL" id="EJN57607.1"/>
    </source>
</evidence>
<dbReference type="Proteomes" id="UP000007813">
    <property type="component" value="Unassembled WGS sequence"/>
</dbReference>
<organism evidence="1 2">
    <name type="scientific">Halogranum salarium B-1</name>
    <dbReference type="NCBI Taxonomy" id="1210908"/>
    <lineage>
        <taxon>Archaea</taxon>
        <taxon>Methanobacteriati</taxon>
        <taxon>Methanobacteriota</taxon>
        <taxon>Stenosarchaea group</taxon>
        <taxon>Halobacteria</taxon>
        <taxon>Halobacteriales</taxon>
        <taxon>Haloferacaceae</taxon>
    </lineage>
</organism>
<protein>
    <submittedName>
        <fullName evidence="1">Uncharacterized protein</fullName>
    </submittedName>
</protein>
<accession>J3ETS1</accession>
<reference evidence="1 2" key="1">
    <citation type="journal article" date="2012" name="J. Bacteriol.">
        <title>Draft Genome Sequence of the Extremely Halophilic Archaeon Halogranum salarium B-1T.</title>
        <authorList>
            <person name="Kim K.K."/>
            <person name="Lee K.C."/>
            <person name="Lee J.S."/>
        </authorList>
    </citation>
    <scope>NUCLEOTIDE SEQUENCE [LARGE SCALE GENOMIC DNA]</scope>
    <source>
        <strain evidence="1 2">B-1</strain>
    </source>
</reference>
<proteinExistence type="predicted"/>